<dbReference type="InterPro" id="IPR000073">
    <property type="entry name" value="AB_hydrolase_1"/>
</dbReference>
<keyword evidence="3" id="KW-1185">Reference proteome</keyword>
<dbReference type="InterPro" id="IPR050266">
    <property type="entry name" value="AB_hydrolase_sf"/>
</dbReference>
<evidence type="ECO:0000313" key="3">
    <source>
        <dbReference type="Proteomes" id="UP000559182"/>
    </source>
</evidence>
<evidence type="ECO:0000259" key="1">
    <source>
        <dbReference type="Pfam" id="PF00561"/>
    </source>
</evidence>
<dbReference type="Proteomes" id="UP000559182">
    <property type="component" value="Unassembled WGS sequence"/>
</dbReference>
<dbReference type="EMBL" id="JACHVQ010000001">
    <property type="protein sequence ID" value="MBB2891704.1"/>
    <property type="molecule type" value="Genomic_DNA"/>
</dbReference>
<dbReference type="SUPFAM" id="SSF53474">
    <property type="entry name" value="alpha/beta-Hydrolases"/>
    <property type="match status" value="1"/>
</dbReference>
<comment type="caution">
    <text evidence="2">The sequence shown here is derived from an EMBL/GenBank/DDBJ whole genome shotgun (WGS) entry which is preliminary data.</text>
</comment>
<dbReference type="RefSeq" id="WP_183319937.1">
    <property type="nucleotide sequence ID" value="NZ_JACHVQ010000001.1"/>
</dbReference>
<sequence length="261" mass="28120">MSVAPDTGEITQHSFASFDGVQLVWRELGEGRPLLLIHGFVSNALTNWIRYGHAKTVAAKGFRVIMPDLRGHGDSGRPHDAAAYPPDVLAMDGAALVEHLGLDDYDLGGYSLGAHTSVRMWLRGARPRRLIAAGMGLDGIENLHTRDEVYEEAFDLDREVDKRSAAGKARIFMRQTGSDPVALRGIWRSSVRTDPAELASLTAPFLALCGAEDADHRPGSERLVELVGHGTFAEIPGNHMSAVANPALGRAIADWLAAPAD</sequence>
<dbReference type="PANTHER" id="PTHR43798">
    <property type="entry name" value="MONOACYLGLYCEROL LIPASE"/>
    <property type="match status" value="1"/>
</dbReference>
<organism evidence="2 3">
    <name type="scientific">Flexivirga oryzae</name>
    <dbReference type="NCBI Taxonomy" id="1794944"/>
    <lineage>
        <taxon>Bacteria</taxon>
        <taxon>Bacillati</taxon>
        <taxon>Actinomycetota</taxon>
        <taxon>Actinomycetes</taxon>
        <taxon>Micrococcales</taxon>
        <taxon>Dermacoccaceae</taxon>
        <taxon>Flexivirga</taxon>
    </lineage>
</organism>
<reference evidence="2 3" key="1">
    <citation type="submission" date="2020-08" db="EMBL/GenBank/DDBJ databases">
        <title>Sequencing the genomes of 1000 actinobacteria strains.</title>
        <authorList>
            <person name="Klenk H.-P."/>
        </authorList>
    </citation>
    <scope>NUCLEOTIDE SEQUENCE [LARGE SCALE GENOMIC DNA]</scope>
    <source>
        <strain evidence="2 3">DSM 105369</strain>
    </source>
</reference>
<feature type="domain" description="AB hydrolase-1" evidence="1">
    <location>
        <begin position="33"/>
        <end position="163"/>
    </location>
</feature>
<dbReference type="InterPro" id="IPR029058">
    <property type="entry name" value="AB_hydrolase_fold"/>
</dbReference>
<dbReference type="GO" id="GO:0003824">
    <property type="term" value="F:catalytic activity"/>
    <property type="evidence" value="ECO:0007669"/>
    <property type="project" value="UniProtKB-ARBA"/>
</dbReference>
<evidence type="ECO:0000313" key="2">
    <source>
        <dbReference type="EMBL" id="MBB2891704.1"/>
    </source>
</evidence>
<dbReference type="Gene3D" id="3.40.50.1820">
    <property type="entry name" value="alpha/beta hydrolase"/>
    <property type="match status" value="1"/>
</dbReference>
<name>A0A839N6P8_9MICO</name>
<proteinExistence type="predicted"/>
<accession>A0A839N6P8</accession>
<dbReference type="AlphaFoldDB" id="A0A839N6P8"/>
<protein>
    <submittedName>
        <fullName evidence="2">Pimeloyl-ACP methyl ester carboxylesterase</fullName>
    </submittedName>
</protein>
<dbReference type="Pfam" id="PF00561">
    <property type="entry name" value="Abhydrolase_1"/>
    <property type="match status" value="1"/>
</dbReference>
<gene>
    <name evidence="2" type="ORF">FHU39_001688</name>
</gene>